<feature type="compositionally biased region" description="Polar residues" evidence="2">
    <location>
        <begin position="570"/>
        <end position="593"/>
    </location>
</feature>
<keyword evidence="1" id="KW-0679">Respiratory chain</keyword>
<evidence type="ECO:0000256" key="3">
    <source>
        <dbReference type="SAM" id="Phobius"/>
    </source>
</evidence>
<dbReference type="SUPFAM" id="SSF81442">
    <property type="entry name" value="Cytochrome c oxidase subunit I-like"/>
    <property type="match status" value="1"/>
</dbReference>
<feature type="transmembrane region" description="Helical" evidence="3">
    <location>
        <begin position="532"/>
        <end position="550"/>
    </location>
</feature>
<dbReference type="PANTHER" id="PTHR10422">
    <property type="entry name" value="CYTOCHROME C OXIDASE SUBUNIT 1"/>
    <property type="match status" value="1"/>
</dbReference>
<keyword evidence="3" id="KW-0472">Membrane</keyword>
<dbReference type="GO" id="GO:0004129">
    <property type="term" value="F:cytochrome-c oxidase activity"/>
    <property type="evidence" value="ECO:0007669"/>
    <property type="project" value="InterPro"/>
</dbReference>
<keyword evidence="3" id="KW-0812">Transmembrane</keyword>
<dbReference type="AlphaFoldDB" id="A0A5B8UR38"/>
<feature type="transmembrane region" description="Helical" evidence="3">
    <location>
        <begin position="229"/>
        <end position="252"/>
    </location>
</feature>
<keyword evidence="1" id="KW-0249">Electron transport</keyword>
<feature type="domain" description="Cytochrome oxidase subunit I profile" evidence="4">
    <location>
        <begin position="41"/>
        <end position="528"/>
    </location>
</feature>
<keyword evidence="3" id="KW-1133">Transmembrane helix</keyword>
<dbReference type="KEGG" id="fgg:FSB75_05865"/>
<feature type="transmembrane region" description="Helical" evidence="3">
    <location>
        <begin position="422"/>
        <end position="443"/>
    </location>
</feature>
<feature type="transmembrane region" description="Helical" evidence="3">
    <location>
        <begin position="389"/>
        <end position="410"/>
    </location>
</feature>
<proteinExistence type="predicted"/>
<organism evidence="5 6">
    <name type="scientific">Flavisolibacter ginsenosidimutans</name>
    <dbReference type="NCBI Taxonomy" id="661481"/>
    <lineage>
        <taxon>Bacteria</taxon>
        <taxon>Pseudomonadati</taxon>
        <taxon>Bacteroidota</taxon>
        <taxon>Chitinophagia</taxon>
        <taxon>Chitinophagales</taxon>
        <taxon>Chitinophagaceae</taxon>
        <taxon>Flavisolibacter</taxon>
    </lineage>
</organism>
<dbReference type="OrthoDB" id="9764568at2"/>
<feature type="transmembrane region" description="Helical" evidence="3">
    <location>
        <begin position="182"/>
        <end position="209"/>
    </location>
</feature>
<dbReference type="GO" id="GO:0009060">
    <property type="term" value="P:aerobic respiration"/>
    <property type="evidence" value="ECO:0007669"/>
    <property type="project" value="InterPro"/>
</dbReference>
<reference evidence="5 6" key="1">
    <citation type="journal article" date="2015" name="Int. J. Syst. Evol. Microbiol.">
        <title>Flavisolibacter ginsenosidimutans sp. nov., with ginsenoside-converting activity isolated from soil used for cultivating ginseng.</title>
        <authorList>
            <person name="Zhao Y."/>
            <person name="Liu Q."/>
            <person name="Kang M.S."/>
            <person name="Jin F."/>
            <person name="Yu H."/>
            <person name="Im W.T."/>
        </authorList>
    </citation>
    <scope>NUCLEOTIDE SEQUENCE [LARGE SCALE GENOMIC DNA]</scope>
    <source>
        <strain evidence="5 6">Gsoil 636</strain>
    </source>
</reference>
<dbReference type="EMBL" id="CP042433">
    <property type="protein sequence ID" value="QEC58450.1"/>
    <property type="molecule type" value="Genomic_DNA"/>
</dbReference>
<feature type="transmembrane region" description="Helical" evidence="3">
    <location>
        <begin position="27"/>
        <end position="51"/>
    </location>
</feature>
<gene>
    <name evidence="5" type="ORF">FSB75_05865</name>
</gene>
<dbReference type="InterPro" id="IPR036927">
    <property type="entry name" value="Cyt_c_oxase-like_su1_sf"/>
</dbReference>
<dbReference type="InterPro" id="IPR023616">
    <property type="entry name" value="Cyt_c_oxase-like_su1_dom"/>
</dbReference>
<feature type="transmembrane region" description="Helical" evidence="3">
    <location>
        <begin position="145"/>
        <end position="162"/>
    </location>
</feature>
<dbReference type="PANTHER" id="PTHR10422:SF40">
    <property type="entry name" value="CYTOCHROME C OXIDASE SUBUNIT I"/>
    <property type="match status" value="1"/>
</dbReference>
<name>A0A5B8UR38_9BACT</name>
<dbReference type="RefSeq" id="WP_146791805.1">
    <property type="nucleotide sequence ID" value="NZ_BAABIO010000002.1"/>
</dbReference>
<evidence type="ECO:0000256" key="2">
    <source>
        <dbReference type="SAM" id="MobiDB-lite"/>
    </source>
</evidence>
<evidence type="ECO:0000256" key="1">
    <source>
        <dbReference type="ARBA" id="ARBA00022660"/>
    </source>
</evidence>
<feature type="transmembrane region" description="Helical" evidence="3">
    <location>
        <begin position="105"/>
        <end position="125"/>
    </location>
</feature>
<keyword evidence="6" id="KW-1185">Reference proteome</keyword>
<feature type="transmembrane region" description="Helical" evidence="3">
    <location>
        <begin position="476"/>
        <end position="501"/>
    </location>
</feature>
<protein>
    <submittedName>
        <fullName evidence="5">Cytochrome C oxidase subunit I</fullName>
    </submittedName>
</protein>
<feature type="transmembrane region" description="Helical" evidence="3">
    <location>
        <begin position="349"/>
        <end position="369"/>
    </location>
</feature>
<dbReference type="GO" id="GO:0016020">
    <property type="term" value="C:membrane"/>
    <property type="evidence" value="ECO:0007669"/>
    <property type="project" value="InterPro"/>
</dbReference>
<evidence type="ECO:0000313" key="5">
    <source>
        <dbReference type="EMBL" id="QEC58450.1"/>
    </source>
</evidence>
<dbReference type="GO" id="GO:0020037">
    <property type="term" value="F:heme binding"/>
    <property type="evidence" value="ECO:0007669"/>
    <property type="project" value="InterPro"/>
</dbReference>
<feature type="transmembrane region" description="Helical" evidence="3">
    <location>
        <begin position="71"/>
        <end position="98"/>
    </location>
</feature>
<evidence type="ECO:0000259" key="4">
    <source>
        <dbReference type="PROSITE" id="PS50855"/>
    </source>
</evidence>
<evidence type="ECO:0000313" key="6">
    <source>
        <dbReference type="Proteomes" id="UP000321204"/>
    </source>
</evidence>
<dbReference type="InterPro" id="IPR000883">
    <property type="entry name" value="Cyt_C_Oxase_1"/>
</dbReference>
<dbReference type="PRINTS" id="PR01165">
    <property type="entry name" value="CYCOXIDASEI"/>
</dbReference>
<dbReference type="PROSITE" id="PS50855">
    <property type="entry name" value="COX1"/>
    <property type="match status" value="1"/>
</dbReference>
<dbReference type="Proteomes" id="UP000321204">
    <property type="component" value="Chromosome"/>
</dbReference>
<accession>A0A5B8UR38</accession>
<dbReference type="Gene3D" id="1.20.210.10">
    <property type="entry name" value="Cytochrome c oxidase-like, subunit I domain"/>
    <property type="match status" value="1"/>
</dbReference>
<feature type="region of interest" description="Disordered" evidence="2">
    <location>
        <begin position="557"/>
        <end position="593"/>
    </location>
</feature>
<dbReference type="Pfam" id="PF00115">
    <property type="entry name" value="COX1"/>
    <property type="match status" value="1"/>
</dbReference>
<keyword evidence="1" id="KW-0813">Transport</keyword>
<feature type="transmembrane region" description="Helical" evidence="3">
    <location>
        <begin position="298"/>
        <end position="321"/>
    </location>
</feature>
<sequence>MTENTNANQNALSLGDWQLSPWLKRIIYWELGIPLALLSIGIYHGLMQVIYRAGVLHQSAFAGLDYYQGLTLHGVINAIVLTTFFAVAFGHATITFYLKREPTKTLTLLSFWFMVIGTLMAAWAMLSGKASVLYTFYPPLKGHPLFYLGTALLIVGSWFPLFDWSRLYRQWKRENPETKTPLAVLGTLVNFIIWFVCTLAVAYEVLVVILPWALGYKPTVNVTLARTLFWFFGHALVYFWLLPAYVMYYNFLPKLAGGKLYSDMAGRIAAFLFLIYSVPVGVHHQFSDPSITKGIKLFQSILTFGVTIPSFITAFTIAASLEYAGRKRGAKGLLGFFTKLPYLDTDRYLFAYLICGLFLFIFGGLTGIVNASSELNNTIHNSAWIPGHFHMTVAGPVFLGIIGMSLYLYQTTSGKKLFMSKVAVIIPYLWVIGILIFSTGLSWGGLIGEPRRTNLGLTYLNPKSELFTPEWVPTTMLGLLGGIIMFIAGIMFLVVFFGTMLKKRSAEGMLTFPVSEALHDEKRIPLFDKFKPWLAAMAVILVIAYVPAFVDATKNPGPGAPRFTPDNPVPVQTEQPSATTTTGLTKPLSFNKN</sequence>
<feature type="transmembrane region" description="Helical" evidence="3">
    <location>
        <begin position="264"/>
        <end position="286"/>
    </location>
</feature>